<feature type="compositionally biased region" description="Basic and acidic residues" evidence="1">
    <location>
        <begin position="123"/>
        <end position="133"/>
    </location>
</feature>
<proteinExistence type="predicted"/>
<sequence length="443" mass="47094">MPSNARMTIRFEPQAKPKPKTSELPAVVQTEPKTKSSGLPAALQPEPIEIKPTSQETVPAAPPAFEAWKGAYPDDIHALEEIIRKSDSPRQPLLAEKAFSSDPKRKKARDDLEDITVLEWLERERENNTDKPADGYGDGKTSGADNGWYDSITTTEIVRERGPSWGRVVLSVTGAIATGVLFGYVALGLFTGDSLFPKQPEVAPAALPAQSSAAVSAPVASAEKGGATATEGTSGAVSAKAVSEAGASRYYLLQFGVFRSQESMETAAGQLKDKGYSWGTDASDGYRVYAAAALTKEEAELLAAQMTGLDVYIKPIEGAALEVGSGALTGDGAEFIDAGAAMIRELVRVSGAGLQERQPSALSDKRLAEWQAAQERWKKAASHAKALGSGASEETAAMTQALKAGEAAMAEYLREPSRKQLWNMQTAAMSALLADHRLRAILR</sequence>
<dbReference type="RefSeq" id="WP_116059135.1">
    <property type="nucleotide sequence ID" value="NZ_QRDZ01000002.1"/>
</dbReference>
<accession>A0A3D9KMH4</accession>
<gene>
    <name evidence="4" type="ORF">DFP98_102219</name>
</gene>
<dbReference type="InterPro" id="IPR036680">
    <property type="entry name" value="SPOR-like_sf"/>
</dbReference>
<dbReference type="EMBL" id="QRDZ01000002">
    <property type="protein sequence ID" value="RED87739.1"/>
    <property type="molecule type" value="Genomic_DNA"/>
</dbReference>
<evidence type="ECO:0000313" key="5">
    <source>
        <dbReference type="Proteomes" id="UP000256977"/>
    </source>
</evidence>
<dbReference type="InterPro" id="IPR007730">
    <property type="entry name" value="SPOR-like_dom"/>
</dbReference>
<dbReference type="Proteomes" id="UP000256977">
    <property type="component" value="Unassembled WGS sequence"/>
</dbReference>
<evidence type="ECO:0000256" key="2">
    <source>
        <dbReference type="SAM" id="Phobius"/>
    </source>
</evidence>
<comment type="caution">
    <text evidence="4">The sequence shown here is derived from an EMBL/GenBank/DDBJ whole genome shotgun (WGS) entry which is preliminary data.</text>
</comment>
<reference evidence="4 5" key="1">
    <citation type="submission" date="2018-07" db="EMBL/GenBank/DDBJ databases">
        <title>Genomic Encyclopedia of Type Strains, Phase III (KMG-III): the genomes of soil and plant-associated and newly described type strains.</title>
        <authorList>
            <person name="Whitman W."/>
        </authorList>
    </citation>
    <scope>NUCLEOTIDE SEQUENCE [LARGE SCALE GENOMIC DNA]</scope>
    <source>
        <strain evidence="4 5">CECT 7287</strain>
    </source>
</reference>
<feature type="region of interest" description="Disordered" evidence="1">
    <location>
        <begin position="1"/>
        <end position="59"/>
    </location>
</feature>
<dbReference type="SUPFAM" id="SSF110997">
    <property type="entry name" value="Sporulation related repeat"/>
    <property type="match status" value="1"/>
</dbReference>
<keyword evidence="5" id="KW-1185">Reference proteome</keyword>
<evidence type="ECO:0000259" key="3">
    <source>
        <dbReference type="Pfam" id="PF05036"/>
    </source>
</evidence>
<protein>
    <submittedName>
        <fullName evidence="4">Sporulation related protein</fullName>
    </submittedName>
</protein>
<keyword evidence="2" id="KW-0812">Transmembrane</keyword>
<feature type="domain" description="SPOR" evidence="3">
    <location>
        <begin position="248"/>
        <end position="307"/>
    </location>
</feature>
<keyword evidence="2" id="KW-1133">Transmembrane helix</keyword>
<dbReference type="OrthoDB" id="2680382at2"/>
<dbReference type="AlphaFoldDB" id="A0A3D9KMH4"/>
<organism evidence="4 5">
    <name type="scientific">Cohnella phaseoli</name>
    <dbReference type="NCBI Taxonomy" id="456490"/>
    <lineage>
        <taxon>Bacteria</taxon>
        <taxon>Bacillati</taxon>
        <taxon>Bacillota</taxon>
        <taxon>Bacilli</taxon>
        <taxon>Bacillales</taxon>
        <taxon>Paenibacillaceae</taxon>
        <taxon>Cohnella</taxon>
    </lineage>
</organism>
<name>A0A3D9KMH4_9BACL</name>
<feature type="region of interest" description="Disordered" evidence="1">
    <location>
        <begin position="123"/>
        <end position="148"/>
    </location>
</feature>
<dbReference type="Pfam" id="PF05036">
    <property type="entry name" value="SPOR"/>
    <property type="match status" value="1"/>
</dbReference>
<evidence type="ECO:0000313" key="4">
    <source>
        <dbReference type="EMBL" id="RED87739.1"/>
    </source>
</evidence>
<evidence type="ECO:0000256" key="1">
    <source>
        <dbReference type="SAM" id="MobiDB-lite"/>
    </source>
</evidence>
<dbReference type="GO" id="GO:0042834">
    <property type="term" value="F:peptidoglycan binding"/>
    <property type="evidence" value="ECO:0007669"/>
    <property type="project" value="InterPro"/>
</dbReference>
<keyword evidence="2" id="KW-0472">Membrane</keyword>
<feature type="transmembrane region" description="Helical" evidence="2">
    <location>
        <begin position="168"/>
        <end position="190"/>
    </location>
</feature>